<name>A0A015LP90_RHIIW</name>
<dbReference type="AlphaFoldDB" id="A0A015LP90"/>
<comment type="caution">
    <text evidence="1">The sequence shown here is derived from an EMBL/GenBank/DDBJ whole genome shotgun (WGS) entry which is preliminary data.</text>
</comment>
<evidence type="ECO:0000313" key="1">
    <source>
        <dbReference type="EMBL" id="EXX56573.1"/>
    </source>
</evidence>
<organism evidence="1 2">
    <name type="scientific">Rhizophagus irregularis (strain DAOM 197198w)</name>
    <name type="common">Glomus intraradices</name>
    <dbReference type="NCBI Taxonomy" id="1432141"/>
    <lineage>
        <taxon>Eukaryota</taxon>
        <taxon>Fungi</taxon>
        <taxon>Fungi incertae sedis</taxon>
        <taxon>Mucoromycota</taxon>
        <taxon>Glomeromycotina</taxon>
        <taxon>Glomeromycetes</taxon>
        <taxon>Glomerales</taxon>
        <taxon>Glomeraceae</taxon>
        <taxon>Rhizophagus</taxon>
    </lineage>
</organism>
<sequence>MEKMELVNVNDNSFDPTPKLKSSPIPILMITAFIVEKNTLNCLFVGKNIAKNMTLIHTWMYISQ</sequence>
<accession>A0A015LP90</accession>
<proteinExistence type="predicted"/>
<protein>
    <submittedName>
        <fullName evidence="1">Uncharacterized protein</fullName>
    </submittedName>
</protein>
<dbReference type="HOGENOM" id="CLU_2868805_0_0_1"/>
<gene>
    <name evidence="1" type="ORF">RirG_215010</name>
</gene>
<dbReference type="Proteomes" id="UP000022910">
    <property type="component" value="Unassembled WGS sequence"/>
</dbReference>
<dbReference type="EMBL" id="JEMT01027670">
    <property type="protein sequence ID" value="EXX56573.1"/>
    <property type="molecule type" value="Genomic_DNA"/>
</dbReference>
<keyword evidence="2" id="KW-1185">Reference proteome</keyword>
<evidence type="ECO:0000313" key="2">
    <source>
        <dbReference type="Proteomes" id="UP000022910"/>
    </source>
</evidence>
<reference evidence="1 2" key="1">
    <citation type="submission" date="2014-02" db="EMBL/GenBank/DDBJ databases">
        <title>Single nucleus genome sequencing reveals high similarity among nuclei of an endomycorrhizal fungus.</title>
        <authorList>
            <person name="Lin K."/>
            <person name="Geurts R."/>
            <person name="Zhang Z."/>
            <person name="Limpens E."/>
            <person name="Saunders D.G."/>
            <person name="Mu D."/>
            <person name="Pang E."/>
            <person name="Cao H."/>
            <person name="Cha H."/>
            <person name="Lin T."/>
            <person name="Zhou Q."/>
            <person name="Shang Y."/>
            <person name="Li Y."/>
            <person name="Ivanov S."/>
            <person name="Sharma T."/>
            <person name="Velzen R.V."/>
            <person name="Ruijter N.D."/>
            <person name="Aanen D.K."/>
            <person name="Win J."/>
            <person name="Kamoun S."/>
            <person name="Bisseling T."/>
            <person name="Huang S."/>
        </authorList>
    </citation>
    <scope>NUCLEOTIDE SEQUENCE [LARGE SCALE GENOMIC DNA]</scope>
    <source>
        <strain evidence="2">DAOM197198w</strain>
    </source>
</reference>